<feature type="compositionally biased region" description="Polar residues" evidence="1">
    <location>
        <begin position="23"/>
        <end position="36"/>
    </location>
</feature>
<reference evidence="2 3" key="1">
    <citation type="journal article" date="2018" name="Front. Microbiol.">
        <title>Genome Sequencing of Streptomyces atratus SCSIOZH16 and Activation Production of Nocardamine via Metabolic Engineering.</title>
        <authorList>
            <person name="Li Y."/>
            <person name="Zhang C."/>
            <person name="Liu C."/>
            <person name="Ju J."/>
            <person name="Ma J."/>
        </authorList>
    </citation>
    <scope>NUCLEOTIDE SEQUENCE [LARGE SCALE GENOMIC DNA]</scope>
    <source>
        <strain evidence="2 3">SCSIO_ZH16</strain>
    </source>
</reference>
<dbReference type="InterPro" id="IPR036844">
    <property type="entry name" value="Hint_dom_sf"/>
</dbReference>
<accession>A0A2Z5J7M7</accession>
<feature type="region of interest" description="Disordered" evidence="1">
    <location>
        <begin position="1"/>
        <end position="45"/>
    </location>
</feature>
<evidence type="ECO:0000313" key="2">
    <source>
        <dbReference type="EMBL" id="AXE76338.1"/>
    </source>
</evidence>
<dbReference type="PANTHER" id="PTHR32305">
    <property type="match status" value="1"/>
</dbReference>
<dbReference type="PANTHER" id="PTHR32305:SF15">
    <property type="entry name" value="PROTEIN RHSA-RELATED"/>
    <property type="match status" value="1"/>
</dbReference>
<evidence type="ECO:0000256" key="1">
    <source>
        <dbReference type="SAM" id="MobiDB-lite"/>
    </source>
</evidence>
<feature type="compositionally biased region" description="Pro residues" evidence="1">
    <location>
        <begin position="7"/>
        <end position="17"/>
    </location>
</feature>
<proteinExistence type="predicted"/>
<dbReference type="Gene3D" id="2.180.10.10">
    <property type="entry name" value="RHS repeat-associated core"/>
    <property type="match status" value="1"/>
</dbReference>
<dbReference type="EMBL" id="CP027306">
    <property type="protein sequence ID" value="AXE76338.1"/>
    <property type="molecule type" value="Genomic_DNA"/>
</dbReference>
<dbReference type="NCBIfam" id="TIGR01443">
    <property type="entry name" value="intein_Cterm"/>
    <property type="match status" value="1"/>
</dbReference>
<dbReference type="InterPro" id="IPR050708">
    <property type="entry name" value="T6SS_VgrG/RHS"/>
</dbReference>
<dbReference type="AlphaFoldDB" id="A0A2Z5J7M7"/>
<dbReference type="SUPFAM" id="SSF51294">
    <property type="entry name" value="Hedgehog/intein (Hint) domain"/>
    <property type="match status" value="1"/>
</dbReference>
<sequence length="461" mass="49750">MIGFPDLVPPPPRPGLPPENSLLPATTHQHPTVSHTTDPKPKDRRWSEISAGWSENTATGALTRNVDSLSGSLGAVTSATGDTVLQFSDIHGDVALQLPLNVGEAPVALDTDEYGNPRDAQQAGRYGWLGGKQRSAETVAGFTLMGVRQYNPATGRFLSVDPVQGGNANAYEYCTADPVNCYDLDGKWGWKKIFRKAKSWAWRNKWDIALTAVGFVPGLGAAAWGYRGYRAIRAARAVGRSCRVNSFLPQPPVVLADGSTKPISEITIGDRVQAVDELTGELTVSPVTDVIVGQGVKDLVTLSVDADGDGSAEPVTATAGRPFFAQGRGWVDAGDLTAGTRLMNPKGTLPTVTSVSRERAVTTVYNLTVGGTHTFFVAVDGQTALVHNCARYIPKKPVVLNWWHPTRFSSKAAAIRKAKDVARTGGRCRCRYRGPCGSGTHVHVDFINRFGRIFRTNHYRW</sequence>
<dbReference type="CDD" id="cd00081">
    <property type="entry name" value="Hint"/>
    <property type="match status" value="1"/>
</dbReference>
<dbReference type="KEGG" id="sata:C5746_04525"/>
<evidence type="ECO:0000313" key="3">
    <source>
        <dbReference type="Proteomes" id="UP000252698"/>
    </source>
</evidence>
<dbReference type="Pfam" id="PF07591">
    <property type="entry name" value="PT-HINT"/>
    <property type="match status" value="1"/>
</dbReference>
<dbReference type="InterPro" id="IPR030934">
    <property type="entry name" value="Intein_C"/>
</dbReference>
<gene>
    <name evidence="2" type="ORF">C5746_04525</name>
</gene>
<dbReference type="Gene3D" id="2.170.16.10">
    <property type="entry name" value="Hedgehog/Intein (Hint) domain"/>
    <property type="match status" value="1"/>
</dbReference>
<dbReference type="NCBIfam" id="TIGR03696">
    <property type="entry name" value="Rhs_assc_core"/>
    <property type="match status" value="1"/>
</dbReference>
<dbReference type="InterPro" id="IPR022385">
    <property type="entry name" value="Rhs_assc_core"/>
</dbReference>
<dbReference type="Proteomes" id="UP000252698">
    <property type="component" value="Chromosome"/>
</dbReference>
<dbReference type="PROSITE" id="PS50818">
    <property type="entry name" value="INTEIN_C_TER"/>
    <property type="match status" value="1"/>
</dbReference>
<organism evidence="2 3">
    <name type="scientific">Streptomyces atratus</name>
    <dbReference type="NCBI Taxonomy" id="1893"/>
    <lineage>
        <taxon>Bacteria</taxon>
        <taxon>Bacillati</taxon>
        <taxon>Actinomycetota</taxon>
        <taxon>Actinomycetes</taxon>
        <taxon>Kitasatosporales</taxon>
        <taxon>Streptomycetaceae</taxon>
        <taxon>Streptomyces</taxon>
    </lineage>
</organism>
<protein>
    <submittedName>
        <fullName evidence="2">Uncharacterized protein</fullName>
    </submittedName>
</protein>
<name>A0A2Z5J7M7_STRAR</name>